<evidence type="ECO:0000259" key="1">
    <source>
        <dbReference type="PROSITE" id="PS50887"/>
    </source>
</evidence>
<evidence type="ECO:0000313" key="3">
    <source>
        <dbReference type="Proteomes" id="UP000239326"/>
    </source>
</evidence>
<dbReference type="Gene3D" id="3.30.70.270">
    <property type="match status" value="1"/>
</dbReference>
<protein>
    <recommendedName>
        <fullName evidence="1">GGDEF domain-containing protein</fullName>
    </recommendedName>
</protein>
<dbReference type="InterPro" id="IPR043128">
    <property type="entry name" value="Rev_trsase/Diguanyl_cyclase"/>
</dbReference>
<dbReference type="SMART" id="SM00065">
    <property type="entry name" value="GAF"/>
    <property type="match status" value="2"/>
</dbReference>
<dbReference type="FunFam" id="3.30.70.270:FF:000001">
    <property type="entry name" value="Diguanylate cyclase domain protein"/>
    <property type="match status" value="1"/>
</dbReference>
<dbReference type="Proteomes" id="UP000239326">
    <property type="component" value="Chromosome"/>
</dbReference>
<dbReference type="KEGG" id="simp:C6571_00325"/>
<dbReference type="Pfam" id="PF00990">
    <property type="entry name" value="GGDEF"/>
    <property type="match status" value="1"/>
</dbReference>
<dbReference type="PROSITE" id="PS50887">
    <property type="entry name" value="GGDEF"/>
    <property type="match status" value="1"/>
</dbReference>
<dbReference type="SUPFAM" id="SSF55781">
    <property type="entry name" value="GAF domain-like"/>
    <property type="match status" value="2"/>
</dbReference>
<dbReference type="NCBIfam" id="TIGR00254">
    <property type="entry name" value="GGDEF"/>
    <property type="match status" value="1"/>
</dbReference>
<dbReference type="PANTHER" id="PTHR46663">
    <property type="entry name" value="DIGUANYLATE CYCLASE DGCT-RELATED"/>
    <property type="match status" value="1"/>
</dbReference>
<dbReference type="Gene3D" id="3.30.450.40">
    <property type="match status" value="2"/>
</dbReference>
<dbReference type="InterPro" id="IPR052163">
    <property type="entry name" value="DGC-Regulatory_Protein"/>
</dbReference>
<gene>
    <name evidence="2" type="ORF">C6571_00325</name>
</gene>
<dbReference type="InterPro" id="IPR029016">
    <property type="entry name" value="GAF-like_dom_sf"/>
</dbReference>
<keyword evidence="3" id="KW-1185">Reference proteome</keyword>
<evidence type="ECO:0000313" key="2">
    <source>
        <dbReference type="EMBL" id="AVO39957.1"/>
    </source>
</evidence>
<dbReference type="InterPro" id="IPR029787">
    <property type="entry name" value="Nucleotide_cyclase"/>
</dbReference>
<name>A0A2S0MVY1_9BURK</name>
<reference evidence="2 3" key="1">
    <citation type="submission" date="2018-03" db="EMBL/GenBank/DDBJ databases">
        <title>Genome sequencing of Simplicispira sp.</title>
        <authorList>
            <person name="Kim S.-J."/>
            <person name="Heo J."/>
            <person name="Kwon S.-W."/>
        </authorList>
    </citation>
    <scope>NUCLEOTIDE SEQUENCE [LARGE SCALE GENOMIC DNA]</scope>
    <source>
        <strain evidence="2 3">SC1-8</strain>
    </source>
</reference>
<sequence>MPPSSDANVELDALRAAVERAEQAEKLQHALFAISNAADEDVALQEMLRRVHEIIGQLMYAGNFYVALYDKLADAMDFVYFVDSVSADGPAPGTRIAMRDYEDSLTWNLIRYGKALRGSLAAIAGQIPGALRARGADAVDWLGVPMLEQGEVKGVLVVQSYEQVGCFSEGDQNLLTFVGSHVLAALQRRRRREDLERAVLLRTAALDEANRALTIEVNERERGERLQRALYRIAELASAAETMEVFYRSIHEIVGDLVNVDNFFIALLSNDGRQLEFPYYIDEQHLPHPRRVLGRGITEYVLRTGRPLLANGGQLQRLHEEQEIELRGQLALWWLGVPMRVDGKPIGVLVVQSYRDTVRYSERDQELLQFASSQIANSLERRRMTESLYQANAELEQRVFERTSQLAAEIVERKRIEDQLKYQVMHDGLTGLPNRAYLFDRLERMLARYRRDPSRQFAVMFMDIDRFKLINDTLGHHVGDAVLQEMARRLTSQLREPDFVARLGGDEFAVLIEETGDVETVVRIAGRLIKALEPAVLAEGHEIAASSSIGIALCDPRYPSAEDLLRNADAAMYRAKINGRQRFELFGAHPDDNQA</sequence>
<dbReference type="InterPro" id="IPR000160">
    <property type="entry name" value="GGDEF_dom"/>
</dbReference>
<dbReference type="GO" id="GO:0003824">
    <property type="term" value="F:catalytic activity"/>
    <property type="evidence" value="ECO:0007669"/>
    <property type="project" value="UniProtKB-ARBA"/>
</dbReference>
<dbReference type="Pfam" id="PF13185">
    <property type="entry name" value="GAF_2"/>
    <property type="match status" value="2"/>
</dbReference>
<dbReference type="SUPFAM" id="SSF55073">
    <property type="entry name" value="Nucleotide cyclase"/>
    <property type="match status" value="1"/>
</dbReference>
<feature type="domain" description="GGDEF" evidence="1">
    <location>
        <begin position="455"/>
        <end position="588"/>
    </location>
</feature>
<dbReference type="RefSeq" id="WP_106444885.1">
    <property type="nucleotide sequence ID" value="NZ_CP027669.1"/>
</dbReference>
<proteinExistence type="predicted"/>
<dbReference type="CDD" id="cd01949">
    <property type="entry name" value="GGDEF"/>
    <property type="match status" value="1"/>
</dbReference>
<dbReference type="InterPro" id="IPR003018">
    <property type="entry name" value="GAF"/>
</dbReference>
<dbReference type="SMART" id="SM00267">
    <property type="entry name" value="GGDEF"/>
    <property type="match status" value="1"/>
</dbReference>
<organism evidence="2 3">
    <name type="scientific">Simplicispira suum</name>
    <dbReference type="NCBI Taxonomy" id="2109915"/>
    <lineage>
        <taxon>Bacteria</taxon>
        <taxon>Pseudomonadati</taxon>
        <taxon>Pseudomonadota</taxon>
        <taxon>Betaproteobacteria</taxon>
        <taxon>Burkholderiales</taxon>
        <taxon>Comamonadaceae</taxon>
        <taxon>Simplicispira</taxon>
    </lineage>
</organism>
<dbReference type="PANTHER" id="PTHR46663:SF2">
    <property type="entry name" value="GGDEF DOMAIN-CONTAINING PROTEIN"/>
    <property type="match status" value="1"/>
</dbReference>
<dbReference type="AlphaFoldDB" id="A0A2S0MVY1"/>
<dbReference type="EMBL" id="CP027669">
    <property type="protein sequence ID" value="AVO39957.1"/>
    <property type="molecule type" value="Genomic_DNA"/>
</dbReference>
<accession>A0A2S0MVY1</accession>
<dbReference type="OrthoDB" id="9804951at2"/>